<dbReference type="InterPro" id="IPR040358">
    <property type="entry name" value="At4g22758-like"/>
</dbReference>
<dbReference type="Pfam" id="PF23156">
    <property type="entry name" value="DUF7054"/>
    <property type="match status" value="1"/>
</dbReference>
<gene>
    <name evidence="3" type="ORF">DCAR_0206372</name>
</gene>
<name>A0AAF1AL23_DAUCS</name>
<dbReference type="PANTHER" id="PTHR33270:SF49">
    <property type="match status" value="1"/>
</dbReference>
<evidence type="ECO:0000259" key="2">
    <source>
        <dbReference type="Pfam" id="PF23156"/>
    </source>
</evidence>
<organism evidence="3 4">
    <name type="scientific">Daucus carota subsp. sativus</name>
    <name type="common">Carrot</name>
    <dbReference type="NCBI Taxonomy" id="79200"/>
    <lineage>
        <taxon>Eukaryota</taxon>
        <taxon>Viridiplantae</taxon>
        <taxon>Streptophyta</taxon>
        <taxon>Embryophyta</taxon>
        <taxon>Tracheophyta</taxon>
        <taxon>Spermatophyta</taxon>
        <taxon>Magnoliopsida</taxon>
        <taxon>eudicotyledons</taxon>
        <taxon>Gunneridae</taxon>
        <taxon>Pentapetalae</taxon>
        <taxon>asterids</taxon>
        <taxon>campanulids</taxon>
        <taxon>Apiales</taxon>
        <taxon>Apiaceae</taxon>
        <taxon>Apioideae</taxon>
        <taxon>Scandiceae</taxon>
        <taxon>Daucinae</taxon>
        <taxon>Daucus</taxon>
        <taxon>Daucus sect. Daucus</taxon>
    </lineage>
</organism>
<keyword evidence="4" id="KW-1185">Reference proteome</keyword>
<dbReference type="AlphaFoldDB" id="A0AAF1AL23"/>
<reference evidence="3" key="1">
    <citation type="journal article" date="2016" name="Nat. Genet.">
        <title>A high-quality carrot genome assembly provides new insights into carotenoid accumulation and asterid genome evolution.</title>
        <authorList>
            <person name="Iorizzo M."/>
            <person name="Ellison S."/>
            <person name="Senalik D."/>
            <person name="Zeng P."/>
            <person name="Satapoomin P."/>
            <person name="Huang J."/>
            <person name="Bowman M."/>
            <person name="Iovene M."/>
            <person name="Sanseverino W."/>
            <person name="Cavagnaro P."/>
            <person name="Yildiz M."/>
            <person name="Macko-Podgorni A."/>
            <person name="Moranska E."/>
            <person name="Grzebelus E."/>
            <person name="Grzebelus D."/>
            <person name="Ashrafi H."/>
            <person name="Zheng Z."/>
            <person name="Cheng S."/>
            <person name="Spooner D."/>
            <person name="Van Deynze A."/>
            <person name="Simon P."/>
        </authorList>
    </citation>
    <scope>NUCLEOTIDE SEQUENCE</scope>
    <source>
        <tissue evidence="3">Leaf</tissue>
    </source>
</reference>
<protein>
    <recommendedName>
        <fullName evidence="2">DUF7054 domain-containing protein</fullName>
    </recommendedName>
</protein>
<feature type="compositionally biased region" description="Polar residues" evidence="1">
    <location>
        <begin position="8"/>
        <end position="30"/>
    </location>
</feature>
<dbReference type="Proteomes" id="UP000077755">
    <property type="component" value="Chromosome 2"/>
</dbReference>
<dbReference type="EMBL" id="CP093344">
    <property type="protein sequence ID" value="WOG87149.1"/>
    <property type="molecule type" value="Genomic_DNA"/>
</dbReference>
<sequence>MFYRHELTASSNNRSSGSGDTQDSNSNSGLQREGPTTKLLQHTGSSNGNKALTKILVHVNVERSFGPIHVVLPVEDTVGDLIKTVIKVYLKENRRPLLEYTDARCFDLHYSQFSLKCLNPEEKLINLESRNFFLYPKPHNMINSSTATTDNSSTCSHKTKGTTMITNADIRGQNIPFPCTTFMDFLL</sequence>
<dbReference type="PANTHER" id="PTHR33270">
    <property type="entry name" value="BNAC05G50380D PROTEIN"/>
    <property type="match status" value="1"/>
</dbReference>
<accession>A0AAF1AL23</accession>
<reference evidence="3" key="2">
    <citation type="submission" date="2022-03" db="EMBL/GenBank/DDBJ databases">
        <title>Draft title - Genomic analysis of global carrot germplasm unveils the trajectory of domestication and the origin of high carotenoid orange carrot.</title>
        <authorList>
            <person name="Iorizzo M."/>
            <person name="Ellison S."/>
            <person name="Senalik D."/>
            <person name="Macko-Podgorni A."/>
            <person name="Grzebelus D."/>
            <person name="Bostan H."/>
            <person name="Rolling W."/>
            <person name="Curaba J."/>
            <person name="Simon P."/>
        </authorList>
    </citation>
    <scope>NUCLEOTIDE SEQUENCE</scope>
    <source>
        <tissue evidence="3">Leaf</tissue>
    </source>
</reference>
<evidence type="ECO:0000256" key="1">
    <source>
        <dbReference type="SAM" id="MobiDB-lite"/>
    </source>
</evidence>
<evidence type="ECO:0000313" key="4">
    <source>
        <dbReference type="Proteomes" id="UP000077755"/>
    </source>
</evidence>
<proteinExistence type="predicted"/>
<evidence type="ECO:0000313" key="3">
    <source>
        <dbReference type="EMBL" id="WOG87149.1"/>
    </source>
</evidence>
<feature type="domain" description="DUF7054" evidence="2">
    <location>
        <begin position="52"/>
        <end position="135"/>
    </location>
</feature>
<dbReference type="InterPro" id="IPR055482">
    <property type="entry name" value="DUF7054"/>
</dbReference>
<feature type="region of interest" description="Disordered" evidence="1">
    <location>
        <begin position="1"/>
        <end position="46"/>
    </location>
</feature>